<dbReference type="GO" id="GO:0017183">
    <property type="term" value="P:protein histidyl modification to diphthamide"/>
    <property type="evidence" value="ECO:0007669"/>
    <property type="project" value="TreeGrafter"/>
</dbReference>
<evidence type="ECO:0000256" key="3">
    <source>
        <dbReference type="ARBA" id="ARBA00043952"/>
    </source>
</evidence>
<keyword evidence="2" id="KW-0677">Repeat</keyword>
<dbReference type="PANTHER" id="PTHR46042:SF1">
    <property type="entry name" value="DIPHTHINE METHYLTRANSFERASE"/>
    <property type="match status" value="1"/>
</dbReference>
<dbReference type="PANTHER" id="PTHR46042">
    <property type="entry name" value="DIPHTHINE METHYLTRANSFERASE"/>
    <property type="match status" value="1"/>
</dbReference>
<reference evidence="4" key="1">
    <citation type="journal article" date="2021" name="Sci. Rep.">
        <title>Diploid genomic architecture of Nitzschia inconspicua, an elite biomass production diatom.</title>
        <authorList>
            <person name="Oliver A."/>
            <person name="Podell S."/>
            <person name="Pinowska A."/>
            <person name="Traller J.C."/>
            <person name="Smith S.R."/>
            <person name="McClure R."/>
            <person name="Beliaev A."/>
            <person name="Bohutskyi P."/>
            <person name="Hill E.A."/>
            <person name="Rabines A."/>
            <person name="Zheng H."/>
            <person name="Allen L.Z."/>
            <person name="Kuo A."/>
            <person name="Grigoriev I.V."/>
            <person name="Allen A.E."/>
            <person name="Hazlebeck D."/>
            <person name="Allen E.E."/>
        </authorList>
    </citation>
    <scope>NUCLEOTIDE SEQUENCE</scope>
    <source>
        <strain evidence="4">Hildebrandi</strain>
    </source>
</reference>
<organism evidence="4 5">
    <name type="scientific">Nitzschia inconspicua</name>
    <dbReference type="NCBI Taxonomy" id="303405"/>
    <lineage>
        <taxon>Eukaryota</taxon>
        <taxon>Sar</taxon>
        <taxon>Stramenopiles</taxon>
        <taxon>Ochrophyta</taxon>
        <taxon>Bacillariophyta</taxon>
        <taxon>Bacillariophyceae</taxon>
        <taxon>Bacillariophycidae</taxon>
        <taxon>Bacillariales</taxon>
        <taxon>Bacillariaceae</taxon>
        <taxon>Nitzschia</taxon>
    </lineage>
</organism>
<dbReference type="GO" id="GO:0061685">
    <property type="term" value="F:diphthine methylesterase activity"/>
    <property type="evidence" value="ECO:0007669"/>
    <property type="project" value="TreeGrafter"/>
</dbReference>
<dbReference type="EMBL" id="JAGRRH010000007">
    <property type="protein sequence ID" value="KAG7366044.1"/>
    <property type="molecule type" value="Genomic_DNA"/>
</dbReference>
<evidence type="ECO:0000256" key="2">
    <source>
        <dbReference type="ARBA" id="ARBA00022737"/>
    </source>
</evidence>
<accession>A0A9K3Q2H5</accession>
<dbReference type="Proteomes" id="UP000693970">
    <property type="component" value="Unassembled WGS sequence"/>
</dbReference>
<name>A0A9K3Q2H5_9STRA</name>
<evidence type="ECO:0000256" key="1">
    <source>
        <dbReference type="ARBA" id="ARBA00022574"/>
    </source>
</evidence>
<evidence type="ECO:0000313" key="4">
    <source>
        <dbReference type="EMBL" id="KAG7366044.1"/>
    </source>
</evidence>
<comment type="caution">
    <text evidence="4">The sequence shown here is derived from an EMBL/GenBank/DDBJ whole genome shotgun (WGS) entry which is preliminary data.</text>
</comment>
<evidence type="ECO:0000313" key="5">
    <source>
        <dbReference type="Proteomes" id="UP000693970"/>
    </source>
</evidence>
<dbReference type="SMART" id="SM00320">
    <property type="entry name" value="WD40"/>
    <property type="match status" value="5"/>
</dbReference>
<dbReference type="InterPro" id="IPR052415">
    <property type="entry name" value="Diphthine_MTase"/>
</dbReference>
<comment type="pathway">
    <text evidence="3">Protein modification.</text>
</comment>
<protein>
    <submittedName>
        <fullName evidence="4">Uncharacterized protein</fullName>
    </submittedName>
</protein>
<proteinExistence type="predicted"/>
<keyword evidence="1" id="KW-0853">WD repeat</keyword>
<reference evidence="4" key="2">
    <citation type="submission" date="2021-04" db="EMBL/GenBank/DDBJ databases">
        <authorList>
            <person name="Podell S."/>
        </authorList>
    </citation>
    <scope>NUCLEOTIDE SEQUENCE</scope>
    <source>
        <strain evidence="4">Hildebrandi</strain>
    </source>
</reference>
<dbReference type="GO" id="GO:0005737">
    <property type="term" value="C:cytoplasm"/>
    <property type="evidence" value="ECO:0007669"/>
    <property type="project" value="TreeGrafter"/>
</dbReference>
<gene>
    <name evidence="4" type="ORF">IV203_028714</name>
</gene>
<dbReference type="InterPro" id="IPR001680">
    <property type="entry name" value="WD40_rpt"/>
</dbReference>
<dbReference type="AlphaFoldDB" id="A0A9K3Q2H5"/>
<keyword evidence="5" id="KW-1185">Reference proteome</keyword>
<dbReference type="OrthoDB" id="1930760at2759"/>
<sequence length="484" mass="53510">MSLDHDDSGQHSVRKENEARIFDYRPTPLDACSIETCSGQCLQWQSSESETSEYENSIVAHIPMCLGCYQLDKTTGTRQGQLDLYAIPVVKNTSREQSSRRYSIQSFGDDKDNPPLTICGGTTSKVSGILDGKWCPTPYQRQSELSFENYYATAHASGEIMIHNIFADGATISDINTKTRNPFQAKFAGKTTQEELSVADPNSPCLCLAIAWDQSCNNGNDAIPLNTRIISSYSDGNAAIHQIQQSSSGNVELSTSLEHCWPAHKMFNSPSEVWCCAFLSINNNDNTTYPTNIVATGGDEGCWKMWDLRTNLSRPIYHNTNAFDAGVTVLSPHPRQSNLLVVGSYDETIALYDVRYVSSSSSPTSLFHSDAIGGGIWRCKWHPKDDNRLLIAAMHGGCRIVQFADHLVAPQGRKCDHDAGSEIPIQFHSVFTEHKSMAYGCDWLVYPNDAIVAGKKDEVVEAAVSCSFYDQTMYLWSAPITDSI</sequence>